<accession>A0AAE1WQC1</accession>
<protein>
    <submittedName>
        <fullName evidence="2">Protein LHY</fullName>
    </submittedName>
</protein>
<proteinExistence type="predicted"/>
<sequence length="225" mass="24988">MHQDHPFISQFLVIIQSSLQSRIKTITALFCTCHLHFLVLLYLLSQNPTAYAAASFASTLWPCANIEAPVEPSTAQIGTFQSRSISPAPSMAAIAAATVAAATAWWAAHGILPLYAAELHDANKSKNKKQVDRSSCGSNTPSSSEVEADALEKHTKGKEEKVMKDKEDLQGLGVIHPVGDPFSRRFRSTSNMNDSWKEVSERDDWHFRHSSVEKYCLRVFDLHMM</sequence>
<dbReference type="Proteomes" id="UP001289374">
    <property type="component" value="Unassembled WGS sequence"/>
</dbReference>
<dbReference type="EMBL" id="JACGWL010000008">
    <property type="protein sequence ID" value="KAK4397302.1"/>
    <property type="molecule type" value="Genomic_DNA"/>
</dbReference>
<reference evidence="2" key="2">
    <citation type="journal article" date="2024" name="Plant">
        <title>Genomic evolution and insights into agronomic trait innovations of Sesamum species.</title>
        <authorList>
            <person name="Miao H."/>
            <person name="Wang L."/>
            <person name="Qu L."/>
            <person name="Liu H."/>
            <person name="Sun Y."/>
            <person name="Le M."/>
            <person name="Wang Q."/>
            <person name="Wei S."/>
            <person name="Zheng Y."/>
            <person name="Lin W."/>
            <person name="Duan Y."/>
            <person name="Cao H."/>
            <person name="Xiong S."/>
            <person name="Wang X."/>
            <person name="Wei L."/>
            <person name="Li C."/>
            <person name="Ma Q."/>
            <person name="Ju M."/>
            <person name="Zhao R."/>
            <person name="Li G."/>
            <person name="Mu C."/>
            <person name="Tian Q."/>
            <person name="Mei H."/>
            <person name="Zhang T."/>
            <person name="Gao T."/>
            <person name="Zhang H."/>
        </authorList>
    </citation>
    <scope>NUCLEOTIDE SEQUENCE</scope>
    <source>
        <strain evidence="2">K16</strain>
    </source>
</reference>
<organism evidence="2 3">
    <name type="scientific">Sesamum angolense</name>
    <dbReference type="NCBI Taxonomy" id="2727404"/>
    <lineage>
        <taxon>Eukaryota</taxon>
        <taxon>Viridiplantae</taxon>
        <taxon>Streptophyta</taxon>
        <taxon>Embryophyta</taxon>
        <taxon>Tracheophyta</taxon>
        <taxon>Spermatophyta</taxon>
        <taxon>Magnoliopsida</taxon>
        <taxon>eudicotyledons</taxon>
        <taxon>Gunneridae</taxon>
        <taxon>Pentapetalae</taxon>
        <taxon>asterids</taxon>
        <taxon>lamiids</taxon>
        <taxon>Lamiales</taxon>
        <taxon>Pedaliaceae</taxon>
        <taxon>Sesamum</taxon>
    </lineage>
</organism>
<reference evidence="2" key="1">
    <citation type="submission" date="2020-06" db="EMBL/GenBank/DDBJ databases">
        <authorList>
            <person name="Li T."/>
            <person name="Hu X."/>
            <person name="Zhang T."/>
            <person name="Song X."/>
            <person name="Zhang H."/>
            <person name="Dai N."/>
            <person name="Sheng W."/>
            <person name="Hou X."/>
            <person name="Wei L."/>
        </authorList>
    </citation>
    <scope>NUCLEOTIDE SEQUENCE</scope>
    <source>
        <strain evidence="2">K16</strain>
        <tissue evidence="2">Leaf</tissue>
    </source>
</reference>
<feature type="compositionally biased region" description="Basic and acidic residues" evidence="1">
    <location>
        <begin position="150"/>
        <end position="168"/>
    </location>
</feature>
<feature type="region of interest" description="Disordered" evidence="1">
    <location>
        <begin position="126"/>
        <end position="168"/>
    </location>
</feature>
<evidence type="ECO:0000313" key="3">
    <source>
        <dbReference type="Proteomes" id="UP001289374"/>
    </source>
</evidence>
<keyword evidence="3" id="KW-1185">Reference proteome</keyword>
<gene>
    <name evidence="2" type="ORF">Sango_1566800</name>
</gene>
<comment type="caution">
    <text evidence="2">The sequence shown here is derived from an EMBL/GenBank/DDBJ whole genome shotgun (WGS) entry which is preliminary data.</text>
</comment>
<name>A0AAE1WQC1_9LAMI</name>
<dbReference type="AlphaFoldDB" id="A0AAE1WQC1"/>
<evidence type="ECO:0000256" key="1">
    <source>
        <dbReference type="SAM" id="MobiDB-lite"/>
    </source>
</evidence>
<evidence type="ECO:0000313" key="2">
    <source>
        <dbReference type="EMBL" id="KAK4397302.1"/>
    </source>
</evidence>
<feature type="compositionally biased region" description="Polar residues" evidence="1">
    <location>
        <begin position="133"/>
        <end position="145"/>
    </location>
</feature>